<protein>
    <submittedName>
        <fullName evidence="7">Chloramphenicol 3-O phosphotransferase</fullName>
    </submittedName>
</protein>
<dbReference type="GO" id="GO:0016774">
    <property type="term" value="F:phosphotransferase activity, carboxyl group as acceptor"/>
    <property type="evidence" value="ECO:0007669"/>
    <property type="project" value="InterPro"/>
</dbReference>
<dbReference type="AlphaFoldDB" id="A0A5S5CSX0"/>
<dbReference type="Gene3D" id="3.40.50.300">
    <property type="entry name" value="P-loop containing nucleotide triphosphate hydrolases"/>
    <property type="match status" value="1"/>
</dbReference>
<keyword evidence="4" id="KW-0067">ATP-binding</keyword>
<keyword evidence="3" id="KW-0418">Kinase</keyword>
<gene>
    <name evidence="7" type="ORF">BD833_111172</name>
</gene>
<feature type="binding site" evidence="6">
    <location>
        <begin position="25"/>
        <end position="32"/>
    </location>
    <ligand>
        <name>ATP</name>
        <dbReference type="ChEBI" id="CHEBI:30616"/>
    </ligand>
</feature>
<dbReference type="InterPro" id="IPR027417">
    <property type="entry name" value="P-loop_NTPase"/>
</dbReference>
<proteinExistence type="predicted"/>
<dbReference type="Proteomes" id="UP000322499">
    <property type="component" value="Unassembled WGS sequence"/>
</dbReference>
<keyword evidence="8" id="KW-1185">Reference proteome</keyword>
<sequence length="200" mass="20745">MLPRDPAPVTSVGRGASPRVLVLNGGSSSGKSSVARELQTVLDGVWLRLGVDTLVGALPPALLAGDGLLLGDGGAVGVGDGFVAVEDLWMGGVARMAELGARILVEDNFVSGPSAQERWRGALARVPVGWIGVHCDPVTAADRERRRGDRTSGMALAQARAVHTGIRYDLEVDTTTEPAVAVAGRIRRHFFAMQAAGGTS</sequence>
<dbReference type="GO" id="GO:0016301">
    <property type="term" value="F:kinase activity"/>
    <property type="evidence" value="ECO:0007669"/>
    <property type="project" value="UniProtKB-KW"/>
</dbReference>
<accession>A0A5S5CSX0</accession>
<evidence type="ECO:0000256" key="3">
    <source>
        <dbReference type="ARBA" id="ARBA00022777"/>
    </source>
</evidence>
<evidence type="ECO:0000256" key="6">
    <source>
        <dbReference type="PIRSR" id="PIRSR007531-2"/>
    </source>
</evidence>
<name>A0A5S5CSX0_9ACTN</name>
<evidence type="ECO:0000256" key="5">
    <source>
        <dbReference type="PIRSR" id="PIRSR007531-1"/>
    </source>
</evidence>
<evidence type="ECO:0000313" key="7">
    <source>
        <dbReference type="EMBL" id="TYP86028.1"/>
    </source>
</evidence>
<evidence type="ECO:0000256" key="2">
    <source>
        <dbReference type="ARBA" id="ARBA00022741"/>
    </source>
</evidence>
<evidence type="ECO:0000256" key="1">
    <source>
        <dbReference type="ARBA" id="ARBA00022679"/>
    </source>
</evidence>
<feature type="active site" evidence="5">
    <location>
        <position position="52"/>
    </location>
</feature>
<dbReference type="InterPro" id="IPR012853">
    <property type="entry name" value="CPT"/>
</dbReference>
<keyword evidence="1 7" id="KW-0808">Transferase</keyword>
<organism evidence="7 8">
    <name type="scientific">Blastococcus xanthinilyticus</name>
    <dbReference type="NCBI Taxonomy" id="1564164"/>
    <lineage>
        <taxon>Bacteria</taxon>
        <taxon>Bacillati</taxon>
        <taxon>Actinomycetota</taxon>
        <taxon>Actinomycetes</taxon>
        <taxon>Geodermatophilales</taxon>
        <taxon>Geodermatophilaceae</taxon>
        <taxon>Blastococcus</taxon>
    </lineage>
</organism>
<keyword evidence="2" id="KW-0547">Nucleotide-binding</keyword>
<dbReference type="Pfam" id="PF07931">
    <property type="entry name" value="CPT"/>
    <property type="match status" value="1"/>
</dbReference>
<dbReference type="PIRSF" id="PIRSF007531">
    <property type="entry name" value="CPT"/>
    <property type="match status" value="1"/>
</dbReference>
<evidence type="ECO:0000313" key="8">
    <source>
        <dbReference type="Proteomes" id="UP000322499"/>
    </source>
</evidence>
<evidence type="ECO:0000256" key="4">
    <source>
        <dbReference type="ARBA" id="ARBA00022840"/>
    </source>
</evidence>
<dbReference type="GO" id="GO:0005524">
    <property type="term" value="F:ATP binding"/>
    <property type="evidence" value="ECO:0007669"/>
    <property type="project" value="UniProtKB-KW"/>
</dbReference>
<dbReference type="InterPro" id="IPR023865">
    <property type="entry name" value="Aliphatic_acid_kinase_CS"/>
</dbReference>
<dbReference type="PROSITE" id="PS01075">
    <property type="entry name" value="ACETATE_KINASE_1"/>
    <property type="match status" value="1"/>
</dbReference>
<dbReference type="SUPFAM" id="SSF52540">
    <property type="entry name" value="P-loop containing nucleoside triphosphate hydrolases"/>
    <property type="match status" value="1"/>
</dbReference>
<comment type="caution">
    <text evidence="7">The sequence shown here is derived from an EMBL/GenBank/DDBJ whole genome shotgun (WGS) entry which is preliminary data.</text>
</comment>
<reference evidence="7 8" key="1">
    <citation type="submission" date="2019-07" db="EMBL/GenBank/DDBJ databases">
        <title>Genomic Encyclopedia of Archaeal and Bacterial Type Strains, Phase II (KMG-II): from individual species to whole genera.</title>
        <authorList>
            <person name="Goeker M."/>
        </authorList>
    </citation>
    <scope>NUCLEOTIDE SEQUENCE [LARGE SCALE GENOMIC DNA]</scope>
    <source>
        <strain evidence="7 8">DSM 46842</strain>
    </source>
</reference>
<dbReference type="EMBL" id="VNHW01000011">
    <property type="protein sequence ID" value="TYP86028.1"/>
    <property type="molecule type" value="Genomic_DNA"/>
</dbReference>